<reference evidence="1 2" key="1">
    <citation type="journal article" date="2017" name="Front. Microbiol.">
        <title>New Insights into the Diversity of the Genus Faecalibacterium.</title>
        <authorList>
            <person name="Benevides L."/>
            <person name="Burman S."/>
            <person name="Martin R."/>
            <person name="Robert V."/>
            <person name="Thomas M."/>
            <person name="Miquel S."/>
            <person name="Chain F."/>
            <person name="Sokol H."/>
            <person name="Bermudez-Humaran L.G."/>
            <person name="Morrison M."/>
            <person name="Langella P."/>
            <person name="Azevedo V.A."/>
            <person name="Chatel J.M."/>
            <person name="Soares S."/>
        </authorList>
    </citation>
    <scope>NUCLEOTIDE SEQUENCE [LARGE SCALE GENOMIC DNA]</scope>
    <source>
        <strain evidence="1 2">AHMP21</strain>
    </source>
</reference>
<dbReference type="NCBIfam" id="TIGR02867">
    <property type="entry name" value="spore_II_P"/>
    <property type="match status" value="1"/>
</dbReference>
<dbReference type="RefSeq" id="WP_097791810.1">
    <property type="nucleotide sequence ID" value="NZ_NOUV01000006.1"/>
</dbReference>
<dbReference type="AlphaFoldDB" id="A0A2A7B846"/>
<protein>
    <submittedName>
        <fullName evidence="1">Stage II sporulation protein P</fullName>
    </submittedName>
</protein>
<name>A0A2A7B846_9FIRM</name>
<dbReference type="Pfam" id="PF07454">
    <property type="entry name" value="SpoIIP"/>
    <property type="match status" value="1"/>
</dbReference>
<comment type="caution">
    <text evidence="1">The sequence shown here is derived from an EMBL/GenBank/DDBJ whole genome shotgun (WGS) entry which is preliminary data.</text>
</comment>
<proteinExistence type="predicted"/>
<dbReference type="EMBL" id="NOUV01000006">
    <property type="protein sequence ID" value="PDX87597.1"/>
    <property type="molecule type" value="Genomic_DNA"/>
</dbReference>
<accession>A0A2A7B846</accession>
<dbReference type="OrthoDB" id="1633470at2"/>
<gene>
    <name evidence="1" type="ORF">CHR60_03735</name>
</gene>
<dbReference type="InterPro" id="IPR010897">
    <property type="entry name" value="Spore_II_P"/>
</dbReference>
<organism evidence="1 2">
    <name type="scientific">Faecalibacterium prausnitzii</name>
    <dbReference type="NCBI Taxonomy" id="853"/>
    <lineage>
        <taxon>Bacteria</taxon>
        <taxon>Bacillati</taxon>
        <taxon>Bacillota</taxon>
        <taxon>Clostridia</taxon>
        <taxon>Eubacteriales</taxon>
        <taxon>Oscillospiraceae</taxon>
        <taxon>Faecalibacterium</taxon>
    </lineage>
</organism>
<sequence>MRRRQGDFGAGPVLSLAGAAALMLALTVFAHGLVLSLAALIIGPLPAAQTALSLSRKQAASAQSGESAAEVLPPEVLEPAPGSLPAAADRSYLVPLEGDDARPEDAGTILEKTYPQGSGEKYVVCGAGSIKNNTRVPAAEIAAEVEAPLPFAVEWNSPEPQVLIMHTHATEDYRLSAGLWFRPGDGSRTTDRNYNMCAVGRVMADTLNAAGLNTLHDETLNDYPSYTGSYANSRAVVQQYLAQYPSIKVVLDVHRDAIETENGSRMAPVCTVNGQQAAQVMIICGCDNGSSISLPNYRQNLRFAAAWERAMEGTFPGLTRPVLFSYRFYNQDLTTGSLLIEVGGHGNNLNEALYAGQLAAEGLIRALQ</sequence>
<dbReference type="Proteomes" id="UP000220904">
    <property type="component" value="Unassembled WGS sequence"/>
</dbReference>
<evidence type="ECO:0000313" key="2">
    <source>
        <dbReference type="Proteomes" id="UP000220904"/>
    </source>
</evidence>
<evidence type="ECO:0000313" key="1">
    <source>
        <dbReference type="EMBL" id="PDX87597.1"/>
    </source>
</evidence>